<dbReference type="AlphaFoldDB" id="X0PZX8"/>
<sequence length="233" mass="25907">MLRQAIAAVPKKVSFPTIALLAQPKHQVLHAALITESEARAHRRDPEWWKQQLTDATDGFMIRHWVFSLLTAAFAPVIVALAADLNRTVDELAPKHNLAIRNAISAFQRNPSVSRELALHDALRLNQATFSSRTLWLARAGATEATVEQIDKRIAGRFGELLTTVPVIYANSHGFPEKPKQSSSTPSAGIERHCPRVAGRARSSSERSVHNSQRRSCKTRVCGQATSFKRYWA</sequence>
<dbReference type="RefSeq" id="WP_156046762.1">
    <property type="nucleotide sequence ID" value="NZ_BAWF01000070.1"/>
</dbReference>
<name>X0PZX8_RHOWR</name>
<evidence type="ECO:0000313" key="3">
    <source>
        <dbReference type="Proteomes" id="UP000019491"/>
    </source>
</evidence>
<dbReference type="Proteomes" id="UP000019491">
    <property type="component" value="Unassembled WGS sequence"/>
</dbReference>
<gene>
    <name evidence="2" type="ORF">RW1_070_00090</name>
</gene>
<evidence type="ECO:0000313" key="2">
    <source>
        <dbReference type="EMBL" id="GAF49178.1"/>
    </source>
</evidence>
<feature type="region of interest" description="Disordered" evidence="1">
    <location>
        <begin position="174"/>
        <end position="216"/>
    </location>
</feature>
<comment type="caution">
    <text evidence="2">The sequence shown here is derived from an EMBL/GenBank/DDBJ whole genome shotgun (WGS) entry which is preliminary data.</text>
</comment>
<dbReference type="OrthoDB" id="5379188at2"/>
<evidence type="ECO:0000256" key="1">
    <source>
        <dbReference type="SAM" id="MobiDB-lite"/>
    </source>
</evidence>
<reference evidence="2 3" key="1">
    <citation type="submission" date="2014-02" db="EMBL/GenBank/DDBJ databases">
        <title>Whole genome shotgun sequence of Rhodococcus wratislaviensis NBRC 100605.</title>
        <authorList>
            <person name="Hosoyama A."/>
            <person name="Tsuchikane K."/>
            <person name="Yoshida I."/>
            <person name="Ohji S."/>
            <person name="Ichikawa N."/>
            <person name="Yamazoe A."/>
            <person name="Fujita N."/>
        </authorList>
    </citation>
    <scope>NUCLEOTIDE SEQUENCE [LARGE SCALE GENOMIC DNA]</scope>
    <source>
        <strain evidence="2 3">NBRC 100605</strain>
    </source>
</reference>
<proteinExistence type="predicted"/>
<keyword evidence="3" id="KW-1185">Reference proteome</keyword>
<organism evidence="2 3">
    <name type="scientific">Rhodococcus wratislaviensis NBRC 100605</name>
    <dbReference type="NCBI Taxonomy" id="1219028"/>
    <lineage>
        <taxon>Bacteria</taxon>
        <taxon>Bacillati</taxon>
        <taxon>Actinomycetota</taxon>
        <taxon>Actinomycetes</taxon>
        <taxon>Mycobacteriales</taxon>
        <taxon>Nocardiaceae</taxon>
        <taxon>Rhodococcus</taxon>
    </lineage>
</organism>
<accession>X0PZX8</accession>
<dbReference type="EMBL" id="BAWF01000070">
    <property type="protein sequence ID" value="GAF49178.1"/>
    <property type="molecule type" value="Genomic_DNA"/>
</dbReference>
<protein>
    <submittedName>
        <fullName evidence="2">Uncharacterized protein</fullName>
    </submittedName>
</protein>